<protein>
    <submittedName>
        <fullName evidence="2">Uncharacterized protein</fullName>
    </submittedName>
</protein>
<reference evidence="2 3" key="1">
    <citation type="journal article" date="2018" name="Nat. Biotechnol.">
        <title>A standardized bacterial taxonomy based on genome phylogeny substantially revises the tree of life.</title>
        <authorList>
            <person name="Parks D.H."/>
            <person name="Chuvochina M."/>
            <person name="Waite D.W."/>
            <person name="Rinke C."/>
            <person name="Skarshewski A."/>
            <person name="Chaumeil P.A."/>
            <person name="Hugenholtz P."/>
        </authorList>
    </citation>
    <scope>NUCLEOTIDE SEQUENCE [LARGE SCALE GENOMIC DNA]</scope>
    <source>
        <strain evidence="2">UBA9958</strain>
    </source>
</reference>
<evidence type="ECO:0000256" key="1">
    <source>
        <dbReference type="SAM" id="MobiDB-lite"/>
    </source>
</evidence>
<dbReference type="EMBL" id="DNAA01000170">
    <property type="protein sequence ID" value="HBA09321.1"/>
    <property type="molecule type" value="Genomic_DNA"/>
</dbReference>
<organism evidence="2 3">
    <name type="scientific">Methylotenera mobilis</name>
    <dbReference type="NCBI Taxonomy" id="359408"/>
    <lineage>
        <taxon>Bacteria</taxon>
        <taxon>Pseudomonadati</taxon>
        <taxon>Pseudomonadota</taxon>
        <taxon>Betaproteobacteria</taxon>
        <taxon>Nitrosomonadales</taxon>
        <taxon>Methylophilaceae</taxon>
        <taxon>Methylotenera</taxon>
    </lineage>
</organism>
<feature type="non-terminal residue" evidence="2">
    <location>
        <position position="1"/>
    </location>
</feature>
<gene>
    <name evidence="2" type="ORF">DCW48_07000</name>
</gene>
<dbReference type="STRING" id="1132855.GCA_000384255_01356"/>
<name>A0A351RBA0_9PROT</name>
<dbReference type="Proteomes" id="UP000264313">
    <property type="component" value="Unassembled WGS sequence"/>
</dbReference>
<proteinExistence type="predicted"/>
<feature type="compositionally biased region" description="Polar residues" evidence="1">
    <location>
        <begin position="45"/>
        <end position="65"/>
    </location>
</feature>
<dbReference type="AlphaFoldDB" id="A0A351RBA0"/>
<sequence>LLLITALSYTAPALAESSPPLDFIELLGEMDDDGMLEAALAELAQKQTNPQKTNTVKQSTKQNTDMAAPAGGSKK</sequence>
<accession>A0A351RBA0</accession>
<feature type="region of interest" description="Disordered" evidence="1">
    <location>
        <begin position="44"/>
        <end position="75"/>
    </location>
</feature>
<comment type="caution">
    <text evidence="2">The sequence shown here is derived from an EMBL/GenBank/DDBJ whole genome shotgun (WGS) entry which is preliminary data.</text>
</comment>
<evidence type="ECO:0000313" key="3">
    <source>
        <dbReference type="Proteomes" id="UP000264313"/>
    </source>
</evidence>
<evidence type="ECO:0000313" key="2">
    <source>
        <dbReference type="EMBL" id="HBA09321.1"/>
    </source>
</evidence>